<evidence type="ECO:0000256" key="4">
    <source>
        <dbReference type="ARBA" id="ARBA00022231"/>
    </source>
</evidence>
<keyword evidence="6" id="KW-0256">Endoplasmic reticulum</keyword>
<name>A0A1D1W026_RAMVA</name>
<comment type="similarity">
    <text evidence="3">Belongs to the TRAP-gamma family.</text>
</comment>
<evidence type="ECO:0000256" key="5">
    <source>
        <dbReference type="ARBA" id="ARBA00022692"/>
    </source>
</evidence>
<evidence type="ECO:0000313" key="12">
    <source>
        <dbReference type="Proteomes" id="UP000186922"/>
    </source>
</evidence>
<proteinExistence type="inferred from homology"/>
<dbReference type="PANTHER" id="PTHR13399">
    <property type="entry name" value="TRANSLOCON-ASSOCIATED PROTEIN TRAP , GAMMA SUBUNIT"/>
    <property type="match status" value="1"/>
</dbReference>
<dbReference type="Pfam" id="PF07074">
    <property type="entry name" value="TRAP-gamma"/>
    <property type="match status" value="1"/>
</dbReference>
<feature type="transmembrane region" description="Helical" evidence="10">
    <location>
        <begin position="144"/>
        <end position="163"/>
    </location>
</feature>
<keyword evidence="7 10" id="KW-1133">Transmembrane helix</keyword>
<gene>
    <name evidence="11" type="primary">RvY_16522-1</name>
    <name evidence="11" type="synonym">RvY_16522.1</name>
    <name evidence="11" type="ORF">RvY_16522</name>
</gene>
<keyword evidence="8 10" id="KW-0472">Membrane</keyword>
<dbReference type="Proteomes" id="UP000186922">
    <property type="component" value="Unassembled WGS sequence"/>
</dbReference>
<evidence type="ECO:0000256" key="7">
    <source>
        <dbReference type="ARBA" id="ARBA00022989"/>
    </source>
</evidence>
<comment type="subcellular location">
    <subcellularLocation>
        <location evidence="2">Endoplasmic reticulum membrane</location>
        <topology evidence="2">Multi-pass membrane protein</topology>
    </subcellularLocation>
</comment>
<evidence type="ECO:0000313" key="11">
    <source>
        <dbReference type="EMBL" id="GAV06556.1"/>
    </source>
</evidence>
<dbReference type="OrthoDB" id="10059529at2759"/>
<comment type="caution">
    <text evidence="11">The sequence shown here is derived from an EMBL/GenBank/DDBJ whole genome shotgun (WGS) entry which is preliminary data.</text>
</comment>
<dbReference type="EMBL" id="BDGG01000013">
    <property type="protein sequence ID" value="GAV06556.1"/>
    <property type="molecule type" value="Genomic_DNA"/>
</dbReference>
<organism evidence="11 12">
    <name type="scientific">Ramazzottius varieornatus</name>
    <name type="common">Water bear</name>
    <name type="synonym">Tardigrade</name>
    <dbReference type="NCBI Taxonomy" id="947166"/>
    <lineage>
        <taxon>Eukaryota</taxon>
        <taxon>Metazoa</taxon>
        <taxon>Ecdysozoa</taxon>
        <taxon>Tardigrada</taxon>
        <taxon>Eutardigrada</taxon>
        <taxon>Parachela</taxon>
        <taxon>Hypsibioidea</taxon>
        <taxon>Ramazzottiidae</taxon>
        <taxon>Ramazzottius</taxon>
    </lineage>
</organism>
<evidence type="ECO:0000256" key="10">
    <source>
        <dbReference type="SAM" id="Phobius"/>
    </source>
</evidence>
<evidence type="ECO:0000256" key="1">
    <source>
        <dbReference type="ARBA" id="ARBA00002838"/>
    </source>
</evidence>
<evidence type="ECO:0000256" key="6">
    <source>
        <dbReference type="ARBA" id="ARBA00022824"/>
    </source>
</evidence>
<evidence type="ECO:0000256" key="3">
    <source>
        <dbReference type="ARBA" id="ARBA00007990"/>
    </source>
</evidence>
<dbReference type="AlphaFoldDB" id="A0A1D1W026"/>
<comment type="function">
    <text evidence="1">TRAP proteins are part of a complex whose function is to bind calcium to the ER membrane and thereby regulate the retention of ER resident proteins.</text>
</comment>
<dbReference type="InterPro" id="IPR009779">
    <property type="entry name" value="SSR3"/>
</dbReference>
<accession>A0A1D1W026</accession>
<evidence type="ECO:0000256" key="9">
    <source>
        <dbReference type="ARBA" id="ARBA00030917"/>
    </source>
</evidence>
<reference evidence="11 12" key="1">
    <citation type="journal article" date="2016" name="Nat. Commun.">
        <title>Extremotolerant tardigrade genome and improved radiotolerance of human cultured cells by tardigrade-unique protein.</title>
        <authorList>
            <person name="Hashimoto T."/>
            <person name="Horikawa D.D."/>
            <person name="Saito Y."/>
            <person name="Kuwahara H."/>
            <person name="Kozuka-Hata H."/>
            <person name="Shin-I T."/>
            <person name="Minakuchi Y."/>
            <person name="Ohishi K."/>
            <person name="Motoyama A."/>
            <person name="Aizu T."/>
            <person name="Enomoto A."/>
            <person name="Kondo K."/>
            <person name="Tanaka S."/>
            <person name="Hara Y."/>
            <person name="Koshikawa S."/>
            <person name="Sagara H."/>
            <person name="Miura T."/>
            <person name="Yokobori S."/>
            <person name="Miyagawa K."/>
            <person name="Suzuki Y."/>
            <person name="Kubo T."/>
            <person name="Oyama M."/>
            <person name="Kohara Y."/>
            <person name="Fujiyama A."/>
            <person name="Arakawa K."/>
            <person name="Katayama T."/>
            <person name="Toyoda A."/>
            <person name="Kunieda T."/>
        </authorList>
    </citation>
    <scope>NUCLEOTIDE SEQUENCE [LARGE SCALE GENOMIC DNA]</scope>
    <source>
        <strain evidence="11 12">YOKOZUNA-1</strain>
    </source>
</reference>
<keyword evidence="12" id="KW-1185">Reference proteome</keyword>
<feature type="transmembrane region" description="Helical" evidence="10">
    <location>
        <begin position="64"/>
        <end position="85"/>
    </location>
</feature>
<evidence type="ECO:0000256" key="2">
    <source>
        <dbReference type="ARBA" id="ARBA00004477"/>
    </source>
</evidence>
<feature type="transmembrane region" description="Helical" evidence="10">
    <location>
        <begin position="38"/>
        <end position="58"/>
    </location>
</feature>
<protein>
    <recommendedName>
        <fullName evidence="4">Translocon-associated protein subunit gamma</fullName>
    </recommendedName>
    <alternativeName>
        <fullName evidence="9">Signal sequence receptor subunit gamma</fullName>
    </alternativeName>
</protein>
<evidence type="ECO:0000256" key="8">
    <source>
        <dbReference type="ARBA" id="ARBA00023136"/>
    </source>
</evidence>
<dbReference type="GO" id="GO:0006614">
    <property type="term" value="P:SRP-dependent cotranslational protein targeting to membrane"/>
    <property type="evidence" value="ECO:0007669"/>
    <property type="project" value="InterPro"/>
</dbReference>
<dbReference type="STRING" id="947166.A0A1D1W026"/>
<dbReference type="GO" id="GO:0005789">
    <property type="term" value="C:endoplasmic reticulum membrane"/>
    <property type="evidence" value="ECO:0007669"/>
    <property type="project" value="UniProtKB-SubCell"/>
</dbReference>
<keyword evidence="5 10" id="KW-0812">Transmembrane</keyword>
<sequence length="191" mass="21604">MVFVLAGKMSKKGGSKLTQEEELLLQDFSRHVSVRSSALFYGSGGLAALTPIWLFWRIHHMDLSVYWLAYILVSAASAWLIAFAYKNTKFGLKHRIAQKREEGIAREINKQLQDDKKVTKKEKDERILWKKNEIADYEATTYSLFYNNLLYLFGTVVLSFVILRTANPLMNYGLSSLGSAGLVALLSTGTK</sequence>
<dbReference type="PANTHER" id="PTHR13399:SF2">
    <property type="entry name" value="TRANSLOCON-ASSOCIATED PROTEIN SUBUNIT GAMMA"/>
    <property type="match status" value="1"/>
</dbReference>